<comment type="caution">
    <text evidence="1">The sequence shown here is derived from an EMBL/GenBank/DDBJ whole genome shotgun (WGS) entry which is preliminary data.</text>
</comment>
<dbReference type="EMBL" id="MU266332">
    <property type="protein sequence ID" value="KAH7930421.1"/>
    <property type="molecule type" value="Genomic_DNA"/>
</dbReference>
<keyword evidence="2" id="KW-1185">Reference proteome</keyword>
<gene>
    <name evidence="1" type="ORF">BV22DRAFT_1124925</name>
</gene>
<evidence type="ECO:0000313" key="2">
    <source>
        <dbReference type="Proteomes" id="UP000790709"/>
    </source>
</evidence>
<sequence>MDDSIRQRLIKAEGELFSAYANGEDSLRHFDSTWSALVADVTLHSDQVGSETLAIAHDVASHVSTIADCLLEVQNYQQYWPHKLRDDWEYILNTMGKVDISSPTTPHSHSSLHMTFDDKSGQPLPSPDAEAPNPFIAPSYAWLLKNIHNPYPSPEVKNSIARTTNSQLTSINAWFINVRRRMGWTALCREHFHNCRADALDAAYRALVQEDPKRKLEPQIGHAFMQVKVAAEGLYSASFTKSALAGKLDAVVKDMTEEDRLKLEEEKKQKAENEKRHKEEEKEMRRRQRALEREAAKIREALKSYPSPDHSRSSSPVPTLEESLTDEESEDEDDDIAPPIVAGHKRRASSSLESCDFRYSPCEERPMKRLRQHKAVESLPDSCVTGLPSPVPSSEGSADAFDYWTSDTTNPASTAPIPAPPPLRKRRLSDADAQGPPKRARGPFIGPRVHAVSDPLPRPAAVDPAQFEDWFKRLDFEFPQPVTSEEFDSSALLDVELFSNWSFPDNSKQPPPEDSTTQFPTPLSSQSDELLQTEAISHVSEALSSPPIQIQIAPVAETANGVSTDDLFNGYFVDPLALYAEGSQDSYPSLSGTSQDKSSLSYPTPSDILNGEEWDLLFPSSQPPTFEPSQPSYFESSQSQTFSQALSEIDLSMLQLPIATPSPITPDEAARLAEQQAKFDKLRALEEATRQLQQELGVVA</sequence>
<organism evidence="1 2">
    <name type="scientific">Leucogyrophana mollusca</name>
    <dbReference type="NCBI Taxonomy" id="85980"/>
    <lineage>
        <taxon>Eukaryota</taxon>
        <taxon>Fungi</taxon>
        <taxon>Dikarya</taxon>
        <taxon>Basidiomycota</taxon>
        <taxon>Agaricomycotina</taxon>
        <taxon>Agaricomycetes</taxon>
        <taxon>Agaricomycetidae</taxon>
        <taxon>Boletales</taxon>
        <taxon>Boletales incertae sedis</taxon>
        <taxon>Leucogyrophana</taxon>
    </lineage>
</organism>
<reference evidence="1" key="1">
    <citation type="journal article" date="2021" name="New Phytol.">
        <title>Evolutionary innovations through gain and loss of genes in the ectomycorrhizal Boletales.</title>
        <authorList>
            <person name="Wu G."/>
            <person name="Miyauchi S."/>
            <person name="Morin E."/>
            <person name="Kuo A."/>
            <person name="Drula E."/>
            <person name="Varga T."/>
            <person name="Kohler A."/>
            <person name="Feng B."/>
            <person name="Cao Y."/>
            <person name="Lipzen A."/>
            <person name="Daum C."/>
            <person name="Hundley H."/>
            <person name="Pangilinan J."/>
            <person name="Johnson J."/>
            <person name="Barry K."/>
            <person name="LaButti K."/>
            <person name="Ng V."/>
            <person name="Ahrendt S."/>
            <person name="Min B."/>
            <person name="Choi I.G."/>
            <person name="Park H."/>
            <person name="Plett J.M."/>
            <person name="Magnuson J."/>
            <person name="Spatafora J.W."/>
            <person name="Nagy L.G."/>
            <person name="Henrissat B."/>
            <person name="Grigoriev I.V."/>
            <person name="Yang Z.L."/>
            <person name="Xu J."/>
            <person name="Martin F.M."/>
        </authorList>
    </citation>
    <scope>NUCLEOTIDE SEQUENCE</scope>
    <source>
        <strain evidence="1">KUC20120723A-06</strain>
    </source>
</reference>
<protein>
    <submittedName>
        <fullName evidence="1">Uncharacterized protein</fullName>
    </submittedName>
</protein>
<name>A0ACB8BZA8_9AGAM</name>
<evidence type="ECO:0000313" key="1">
    <source>
        <dbReference type="EMBL" id="KAH7930421.1"/>
    </source>
</evidence>
<accession>A0ACB8BZA8</accession>
<proteinExistence type="predicted"/>
<dbReference type="Proteomes" id="UP000790709">
    <property type="component" value="Unassembled WGS sequence"/>
</dbReference>